<dbReference type="STRING" id="1802117.A3J54_03575"/>
<dbReference type="Proteomes" id="UP000176576">
    <property type="component" value="Unassembled WGS sequence"/>
</dbReference>
<dbReference type="EMBL" id="MHNN01000023">
    <property type="protein sequence ID" value="OGZ45178.1"/>
    <property type="molecule type" value="Genomic_DNA"/>
</dbReference>
<evidence type="ECO:0000256" key="1">
    <source>
        <dbReference type="SAM" id="Phobius"/>
    </source>
</evidence>
<keyword evidence="1" id="KW-0472">Membrane</keyword>
<proteinExistence type="predicted"/>
<accession>A0A1G2G5Q8</accession>
<dbReference type="AlphaFoldDB" id="A0A1G2G5Q8"/>
<organism evidence="2 3">
    <name type="scientific">Candidatus Ryanbacteria bacterium RIFCSPHIGHO2_02_FULL_45_13b</name>
    <dbReference type="NCBI Taxonomy" id="1802117"/>
    <lineage>
        <taxon>Bacteria</taxon>
        <taxon>Candidatus Ryaniibacteriota</taxon>
    </lineage>
</organism>
<reference evidence="2 3" key="1">
    <citation type="journal article" date="2016" name="Nat. Commun.">
        <title>Thousands of microbial genomes shed light on interconnected biogeochemical processes in an aquifer system.</title>
        <authorList>
            <person name="Anantharaman K."/>
            <person name="Brown C.T."/>
            <person name="Hug L.A."/>
            <person name="Sharon I."/>
            <person name="Castelle C.J."/>
            <person name="Probst A.J."/>
            <person name="Thomas B.C."/>
            <person name="Singh A."/>
            <person name="Wilkins M.J."/>
            <person name="Karaoz U."/>
            <person name="Brodie E.L."/>
            <person name="Williams K.H."/>
            <person name="Hubbard S.S."/>
            <person name="Banfield J.F."/>
        </authorList>
    </citation>
    <scope>NUCLEOTIDE SEQUENCE [LARGE SCALE GENOMIC DNA]</scope>
</reference>
<evidence type="ECO:0000313" key="2">
    <source>
        <dbReference type="EMBL" id="OGZ45178.1"/>
    </source>
</evidence>
<comment type="caution">
    <text evidence="2">The sequence shown here is derived from an EMBL/GenBank/DDBJ whole genome shotgun (WGS) entry which is preliminary data.</text>
</comment>
<evidence type="ECO:0000313" key="3">
    <source>
        <dbReference type="Proteomes" id="UP000176576"/>
    </source>
</evidence>
<gene>
    <name evidence="2" type="ORF">A3J54_03575</name>
</gene>
<name>A0A1G2G5Q8_9BACT</name>
<protein>
    <submittedName>
        <fullName evidence="2">Uncharacterized protein</fullName>
    </submittedName>
</protein>
<sequence length="61" mass="7054">MGMFNQSEMGMTRDPSFLGFLFHIEMAFGIGTRGTTDIFYSVKFYAKHMRAHAYESAFLFL</sequence>
<keyword evidence="1" id="KW-1133">Transmembrane helix</keyword>
<feature type="transmembrane region" description="Helical" evidence="1">
    <location>
        <begin position="20"/>
        <end position="40"/>
    </location>
</feature>
<keyword evidence="1" id="KW-0812">Transmembrane</keyword>